<dbReference type="Proteomes" id="UP001346149">
    <property type="component" value="Unassembled WGS sequence"/>
</dbReference>
<evidence type="ECO:0000256" key="1">
    <source>
        <dbReference type="SAM" id="Phobius"/>
    </source>
</evidence>
<feature type="transmembrane region" description="Helical" evidence="1">
    <location>
        <begin position="91"/>
        <end position="112"/>
    </location>
</feature>
<protein>
    <recommendedName>
        <fullName evidence="4">SLH domain-containing protein</fullName>
    </recommendedName>
</protein>
<sequence>MTSSTAFPVPSFFLPSGVRRHGVTMFLGQRSSLLSTVRFSRPGLLHASASLAERGPALSWYASDSSSEFNGWAFKEVVLVRDIRRRGSPTFVIAGIGASLAVLIGLTTQFSLSRQGFKFHFCSPLSVLQGLSQRTESLHELDEIVGSGGSNGITFSESSEMESLADDIHETAASEPSKEDIKVERVIIPAAVDSTQQGALNLLRSLKIFEDDVKADELCTRREYARWLVQINSSLEGNPKRRIVPTSSLSDSTIPAFDDVGVEDPDFKYIQALAEAGVIPSKLSVDESSHRSESQGMILFFPEKFISRLDLINWRVQLEYDFVPGIEEQSDLLTVQISRSKVGFMDVKKVGANISPEFFMDLFSDGQSIIRKVFGQTKRFQPTKPSTKAQAAVALVRGKMKEAIEAELSMLEADNSARLLEMEEIRSELLGRGDIKVVWDERMKEEVTRKVEIEDDYAAALGDLEQEKIIQHKIIEDHVKERATLECRRQLLLSLREEVDEMSGRLLSERATYVVEQKNMQETVGEMQRMQEGLLDTKSNLEAEKEALQILRSWVEDEAKKSQARAKVLEEVGRRWRWNNQS</sequence>
<keyword evidence="1" id="KW-0472">Membrane</keyword>
<dbReference type="PANTHER" id="PTHR33740:SF1">
    <property type="entry name" value="SLH DOMAIN PROTEIN"/>
    <property type="match status" value="1"/>
</dbReference>
<keyword evidence="1" id="KW-1133">Transmembrane helix</keyword>
<keyword evidence="3" id="KW-1185">Reference proteome</keyword>
<evidence type="ECO:0000313" key="3">
    <source>
        <dbReference type="Proteomes" id="UP001346149"/>
    </source>
</evidence>
<evidence type="ECO:0000313" key="2">
    <source>
        <dbReference type="EMBL" id="KAK4788021.1"/>
    </source>
</evidence>
<keyword evidence="1" id="KW-0812">Transmembrane</keyword>
<dbReference type="AlphaFoldDB" id="A0AAN7LKV8"/>
<dbReference type="EMBL" id="JAXQNO010000011">
    <property type="protein sequence ID" value="KAK4788021.1"/>
    <property type="molecule type" value="Genomic_DNA"/>
</dbReference>
<organism evidence="2 3">
    <name type="scientific">Trapa natans</name>
    <name type="common">Water chestnut</name>
    <dbReference type="NCBI Taxonomy" id="22666"/>
    <lineage>
        <taxon>Eukaryota</taxon>
        <taxon>Viridiplantae</taxon>
        <taxon>Streptophyta</taxon>
        <taxon>Embryophyta</taxon>
        <taxon>Tracheophyta</taxon>
        <taxon>Spermatophyta</taxon>
        <taxon>Magnoliopsida</taxon>
        <taxon>eudicotyledons</taxon>
        <taxon>Gunneridae</taxon>
        <taxon>Pentapetalae</taxon>
        <taxon>rosids</taxon>
        <taxon>malvids</taxon>
        <taxon>Myrtales</taxon>
        <taxon>Lythraceae</taxon>
        <taxon>Trapa</taxon>
    </lineage>
</organism>
<comment type="caution">
    <text evidence="2">The sequence shown here is derived from an EMBL/GenBank/DDBJ whole genome shotgun (WGS) entry which is preliminary data.</text>
</comment>
<evidence type="ECO:0008006" key="4">
    <source>
        <dbReference type="Google" id="ProtNLM"/>
    </source>
</evidence>
<dbReference type="PANTHER" id="PTHR33740">
    <property type="entry name" value="GPI-ANCHORED ADHESIN-LIKE PROTEIN"/>
    <property type="match status" value="1"/>
</dbReference>
<accession>A0AAN7LKV8</accession>
<gene>
    <name evidence="2" type="ORF">SAY86_019340</name>
</gene>
<proteinExistence type="predicted"/>
<name>A0AAN7LKV8_TRANT</name>
<reference evidence="2 3" key="1">
    <citation type="journal article" date="2023" name="Hortic Res">
        <title>Pangenome of water caltrop reveals structural variations and asymmetric subgenome divergence after allopolyploidization.</title>
        <authorList>
            <person name="Zhang X."/>
            <person name="Chen Y."/>
            <person name="Wang L."/>
            <person name="Yuan Y."/>
            <person name="Fang M."/>
            <person name="Shi L."/>
            <person name="Lu R."/>
            <person name="Comes H.P."/>
            <person name="Ma Y."/>
            <person name="Chen Y."/>
            <person name="Huang G."/>
            <person name="Zhou Y."/>
            <person name="Zheng Z."/>
            <person name="Qiu Y."/>
        </authorList>
    </citation>
    <scope>NUCLEOTIDE SEQUENCE [LARGE SCALE GENOMIC DNA]</scope>
    <source>
        <strain evidence="2">F231</strain>
    </source>
</reference>